<evidence type="ECO:0000313" key="3">
    <source>
        <dbReference type="Proteomes" id="UP000237351"/>
    </source>
</evidence>
<sequence length="432" mass="50770">MSHHKIYNLLLISFLFLNTPAAQGSLFKLIENFESLTLKSKKQAHPTKNINRRKFHPLTKNIKRNHGNNLLSSFIKYPRSTGFRSYHPTPPLMQDQEQKTPPEGVTLLKPGETGHFIKPSEDWAFKMLFSKEHKNFVIRMISEIMWDNPDDPIIDLHFLGSAQEEKFGEENETSVDVVCITRGLPVLLKIQNRKNLDALDPAVFPSARFWNNQLLPFFKKENLNYSFIRYGLPFFVMSFTHNETFDYEGGDEKHPYIITDKVKEREIRGGAPIIFPRFWVETFYWHQVDIQQFLKNKTPPHSALDEFLYFMTHGDKIKTYSPETKIKEAYEALDQSKWSKEKREYYKSLSRKEKSLKKGDTLKREMLFAYDEGFLKGSKDEMAIRDEEIIVNMLQERFGLESISKVTGLSKDSIKALIEKRKQDYQKEKLFK</sequence>
<accession>A0A1W6N3E2</accession>
<feature type="signal peptide" evidence="1">
    <location>
        <begin position="1"/>
        <end position="24"/>
    </location>
</feature>
<dbReference type="EMBL" id="CP008743">
    <property type="protein sequence ID" value="ARN84333.1"/>
    <property type="molecule type" value="Genomic_DNA"/>
</dbReference>
<keyword evidence="1" id="KW-0732">Signal</keyword>
<dbReference type="AlphaFoldDB" id="A0A1W6N3E2"/>
<evidence type="ECO:0000313" key="2">
    <source>
        <dbReference type="EMBL" id="ARN84333.1"/>
    </source>
</evidence>
<evidence type="ECO:0000256" key="1">
    <source>
        <dbReference type="SAM" id="SignalP"/>
    </source>
</evidence>
<protein>
    <submittedName>
        <fullName evidence="2">Uncharacterized protein</fullName>
    </submittedName>
</protein>
<keyword evidence="3" id="KW-1185">Reference proteome</keyword>
<feature type="chain" id="PRO_5012981196" evidence="1">
    <location>
        <begin position="25"/>
        <end position="432"/>
    </location>
</feature>
<name>A0A1W6N3E2_9PROT</name>
<organism evidence="2 3">
    <name type="scientific">Candidatus Nucleicultrix amoebiphila FS5</name>
    <dbReference type="NCBI Taxonomy" id="1414854"/>
    <lineage>
        <taxon>Bacteria</taxon>
        <taxon>Pseudomonadati</taxon>
        <taxon>Pseudomonadota</taxon>
        <taxon>Alphaproteobacteria</taxon>
        <taxon>Holosporales</taxon>
        <taxon>Candidatus Nucleicultricaceae</taxon>
        <taxon>Candidatus Nucleicultrix</taxon>
    </lineage>
</organism>
<gene>
    <name evidence="2" type="ORF">GQ61_02175</name>
</gene>
<dbReference type="KEGG" id="naf:GQ61_02175"/>
<proteinExistence type="predicted"/>
<reference evidence="2 3" key="1">
    <citation type="submission" date="2014-06" db="EMBL/GenBank/DDBJ databases">
        <title>The genome of the endonuclear symbiont Nucleicultrix amoebiphila.</title>
        <authorList>
            <person name="Schulz F."/>
            <person name="Horn M."/>
        </authorList>
    </citation>
    <scope>NUCLEOTIDE SEQUENCE [LARGE SCALE GENOMIC DNA]</scope>
    <source>
        <strain evidence="2 3">FS5</strain>
    </source>
</reference>
<dbReference type="RefSeq" id="WP_085783714.1">
    <property type="nucleotide sequence ID" value="NZ_CP008743.1"/>
</dbReference>
<dbReference type="Proteomes" id="UP000237351">
    <property type="component" value="Chromosome"/>
</dbReference>